<reference evidence="2 3" key="1">
    <citation type="submission" date="2023-09" db="EMBL/GenBank/DDBJ databases">
        <title>Complete-Gapless Cercospora beticola genome.</title>
        <authorList>
            <person name="Wyatt N.A."/>
            <person name="Spanner R.E."/>
            <person name="Bolton M.D."/>
        </authorList>
    </citation>
    <scope>NUCLEOTIDE SEQUENCE [LARGE SCALE GENOMIC DNA]</scope>
    <source>
        <strain evidence="2">Cb09-40</strain>
    </source>
</reference>
<keyword evidence="3" id="KW-1185">Reference proteome</keyword>
<dbReference type="RefSeq" id="XP_065458692.1">
    <property type="nucleotide sequence ID" value="XM_065602620.1"/>
</dbReference>
<evidence type="ECO:0000256" key="1">
    <source>
        <dbReference type="SAM" id="MobiDB-lite"/>
    </source>
</evidence>
<evidence type="ECO:0000313" key="2">
    <source>
        <dbReference type="EMBL" id="WPB00440.1"/>
    </source>
</evidence>
<sequence length="231" mass="25077">MFSGPEDPGNEDIGELHMLQNHSADLSSSFAPIAVMSVAGPEVWTCDAISDLNIMDPDVLFDFNFNHGMELVPPPPMNSPSCGNTGIDSPNRRFADQNEPPAYSIQSHTFDSHDLFTSGVNMLKDLFPTGIPQAQRHLSTVEGCTIPTVSSGDGQRGDGTQTNEPLLSTQSPGAAVLDALLSKCAQLTDIPCLEEVEQQSNGGRRLPRVIASVRRALQEWRDWEQDGFPLD</sequence>
<protein>
    <recommendedName>
        <fullName evidence="4">Aflatoxin regulatory protein domain-containing protein</fullName>
    </recommendedName>
</protein>
<proteinExistence type="predicted"/>
<name>A0ABZ0NLT4_CERBT</name>
<gene>
    <name evidence="2" type="ORF">RHO25_005059</name>
</gene>
<evidence type="ECO:0008006" key="4">
    <source>
        <dbReference type="Google" id="ProtNLM"/>
    </source>
</evidence>
<feature type="compositionally biased region" description="Polar residues" evidence="1">
    <location>
        <begin position="147"/>
        <end position="168"/>
    </location>
</feature>
<dbReference type="EMBL" id="CP134186">
    <property type="protein sequence ID" value="WPB00440.1"/>
    <property type="molecule type" value="Genomic_DNA"/>
</dbReference>
<dbReference type="GeneID" id="90644129"/>
<dbReference type="Proteomes" id="UP001302367">
    <property type="component" value="Chromosome 3"/>
</dbReference>
<accession>A0ABZ0NLT4</accession>
<organism evidence="2 3">
    <name type="scientific">Cercospora beticola</name>
    <name type="common">Sugarbeet leaf spot fungus</name>
    <dbReference type="NCBI Taxonomy" id="122368"/>
    <lineage>
        <taxon>Eukaryota</taxon>
        <taxon>Fungi</taxon>
        <taxon>Dikarya</taxon>
        <taxon>Ascomycota</taxon>
        <taxon>Pezizomycotina</taxon>
        <taxon>Dothideomycetes</taxon>
        <taxon>Dothideomycetidae</taxon>
        <taxon>Mycosphaerellales</taxon>
        <taxon>Mycosphaerellaceae</taxon>
        <taxon>Cercospora</taxon>
    </lineage>
</organism>
<feature type="region of interest" description="Disordered" evidence="1">
    <location>
        <begin position="146"/>
        <end position="168"/>
    </location>
</feature>
<evidence type="ECO:0000313" key="3">
    <source>
        <dbReference type="Proteomes" id="UP001302367"/>
    </source>
</evidence>